<dbReference type="InterPro" id="IPR007219">
    <property type="entry name" value="XnlR_reg_dom"/>
</dbReference>
<keyword evidence="2" id="KW-0539">Nucleus</keyword>
<keyword evidence="6" id="KW-1185">Reference proteome</keyword>
<dbReference type="SMART" id="SM00066">
    <property type="entry name" value="GAL4"/>
    <property type="match status" value="1"/>
</dbReference>
<evidence type="ECO:0000313" key="5">
    <source>
        <dbReference type="EMBL" id="KAL2288578.1"/>
    </source>
</evidence>
<dbReference type="Proteomes" id="UP001600888">
    <property type="component" value="Unassembled WGS sequence"/>
</dbReference>
<feature type="domain" description="Zn(2)-C6 fungal-type" evidence="4">
    <location>
        <begin position="31"/>
        <end position="60"/>
    </location>
</feature>
<gene>
    <name evidence="5" type="ORF">FJTKL_03938</name>
</gene>
<evidence type="ECO:0000259" key="4">
    <source>
        <dbReference type="PROSITE" id="PS50048"/>
    </source>
</evidence>
<dbReference type="Pfam" id="PF00172">
    <property type="entry name" value="Zn_clus"/>
    <property type="match status" value="1"/>
</dbReference>
<proteinExistence type="predicted"/>
<feature type="region of interest" description="Disordered" evidence="3">
    <location>
        <begin position="647"/>
        <end position="670"/>
    </location>
</feature>
<feature type="compositionally biased region" description="Low complexity" evidence="3">
    <location>
        <begin position="10"/>
        <end position="23"/>
    </location>
</feature>
<dbReference type="PROSITE" id="PS00463">
    <property type="entry name" value="ZN2_CY6_FUNGAL_1"/>
    <property type="match status" value="1"/>
</dbReference>
<evidence type="ECO:0000256" key="2">
    <source>
        <dbReference type="ARBA" id="ARBA00023242"/>
    </source>
</evidence>
<protein>
    <recommendedName>
        <fullName evidence="4">Zn(2)-C6 fungal-type domain-containing protein</fullName>
    </recommendedName>
</protein>
<feature type="compositionally biased region" description="Polar residues" evidence="3">
    <location>
        <begin position="128"/>
        <end position="141"/>
    </location>
</feature>
<name>A0ABR4F1K2_9PEZI</name>
<dbReference type="EMBL" id="JBAWTH010000016">
    <property type="protein sequence ID" value="KAL2288578.1"/>
    <property type="molecule type" value="Genomic_DNA"/>
</dbReference>
<dbReference type="PROSITE" id="PS50048">
    <property type="entry name" value="ZN2_CY6_FUNGAL_2"/>
    <property type="match status" value="1"/>
</dbReference>
<dbReference type="Gene3D" id="4.10.240.10">
    <property type="entry name" value="Zn(2)-C6 fungal-type DNA-binding domain"/>
    <property type="match status" value="1"/>
</dbReference>
<dbReference type="InterPro" id="IPR036864">
    <property type="entry name" value="Zn2-C6_fun-type_DNA-bd_sf"/>
</dbReference>
<dbReference type="InterPro" id="IPR001138">
    <property type="entry name" value="Zn2Cys6_DnaBD"/>
</dbReference>
<dbReference type="CDD" id="cd12148">
    <property type="entry name" value="fungal_TF_MHR"/>
    <property type="match status" value="1"/>
</dbReference>
<reference evidence="5 6" key="1">
    <citation type="submission" date="2024-03" db="EMBL/GenBank/DDBJ databases">
        <title>A high-quality draft genome sequence of Diaporthe vaccinii, a causative agent of upright dieback and viscid rot disease in cranberry plants.</title>
        <authorList>
            <person name="Sarrasin M."/>
            <person name="Lang B.F."/>
            <person name="Burger G."/>
        </authorList>
    </citation>
    <scope>NUCLEOTIDE SEQUENCE [LARGE SCALE GENOMIC DNA]</scope>
    <source>
        <strain evidence="5 6">IS7</strain>
    </source>
</reference>
<comment type="caution">
    <text evidence="5">The sequence shown here is derived from an EMBL/GenBank/DDBJ whole genome shotgun (WGS) entry which is preliminary data.</text>
</comment>
<feature type="region of interest" description="Disordered" evidence="3">
    <location>
        <begin position="125"/>
        <end position="144"/>
    </location>
</feature>
<dbReference type="Pfam" id="PF04082">
    <property type="entry name" value="Fungal_trans"/>
    <property type="match status" value="1"/>
</dbReference>
<dbReference type="PANTHER" id="PTHR46910">
    <property type="entry name" value="TRANSCRIPTION FACTOR PDR1"/>
    <property type="match status" value="1"/>
</dbReference>
<evidence type="ECO:0000256" key="3">
    <source>
        <dbReference type="SAM" id="MobiDB-lite"/>
    </source>
</evidence>
<organism evidence="5 6">
    <name type="scientific">Diaporthe vaccinii</name>
    <dbReference type="NCBI Taxonomy" id="105482"/>
    <lineage>
        <taxon>Eukaryota</taxon>
        <taxon>Fungi</taxon>
        <taxon>Dikarya</taxon>
        <taxon>Ascomycota</taxon>
        <taxon>Pezizomycotina</taxon>
        <taxon>Sordariomycetes</taxon>
        <taxon>Sordariomycetidae</taxon>
        <taxon>Diaporthales</taxon>
        <taxon>Diaporthaceae</taxon>
        <taxon>Diaporthe</taxon>
        <taxon>Diaporthe eres species complex</taxon>
    </lineage>
</organism>
<dbReference type="SMART" id="SM00906">
    <property type="entry name" value="Fungal_trans"/>
    <property type="match status" value="1"/>
</dbReference>
<evidence type="ECO:0000256" key="1">
    <source>
        <dbReference type="ARBA" id="ARBA00022723"/>
    </source>
</evidence>
<accession>A0ABR4F1K2</accession>
<keyword evidence="1" id="KW-0479">Metal-binding</keyword>
<dbReference type="CDD" id="cd00067">
    <property type="entry name" value="GAL4"/>
    <property type="match status" value="1"/>
</dbReference>
<dbReference type="PANTHER" id="PTHR46910:SF32">
    <property type="entry name" value="TRANSCRIPTION FACTOR DOMAIN-CONTAINING PROTEIN-RELATED"/>
    <property type="match status" value="1"/>
</dbReference>
<evidence type="ECO:0000313" key="6">
    <source>
        <dbReference type="Proteomes" id="UP001600888"/>
    </source>
</evidence>
<feature type="region of interest" description="Disordered" evidence="3">
    <location>
        <begin position="1"/>
        <end position="30"/>
    </location>
</feature>
<sequence>MVRDASSPVDSAGTAADSGSSTSRGKRSSNACQRCRERKVKCSGSMPCSHCLRRSTECVFDKEDKKVVVSERFLNELKRKSGYSLDADIQTPPTSKRRCLHQSASSHEERFYDQSNTPLRIVEEDSGAQASTHIVTEDGTSTPGGDGDLVQQQHGGSSIMRNPLASGNSRFLTDSTGRRRWLGPSSTWAYSRRVVSMIQEHLGQHESPEVPLNVDGQAVKLDWPSSREVAPKPKVDIPSLDYALYLTNTVEFHLGQTYHLFDKDDFMRGLHDFYTKGANQEPTTDTRLWYIQFLLVMAFGKALLLPAVPGESPPGGGLISRALELLPDNPGLYQDPILSVEILCCLALYMQSVDHRNSAFTYIGQAFRIALTQGLHCEPSEGFLRETEANRLRYTWWTIYILDRKLSSLMGAPSSIQDSDITVALPRSDPATHKSKAFGLHVALSQLHAKVLNTVYGAERTLEPSFLKKIQEVLRDMAKLAPQLTANFEFNFDNHEPVSRIAATLNLSYHQCVVLATRPLLMCLLQDVLARRDQAHRDLAGPIKALLSTSSESASKSLRILSTLQSQHLLETFLSFDLEQTFSSAFLLTLMTAIPGLSDHGSSYLNTAFSILSTIIAHGNMVAQCRKEELEKLQEILHIIETQTKEAAASKTNDQALPSISRDANPPTELPERVAATSSMTNGLASSEEMLSIAGLLDWEPDISSFSNDEVAGSWLWTDAITQDLDFNGDLL</sequence>
<dbReference type="SUPFAM" id="SSF57701">
    <property type="entry name" value="Zn2/Cys6 DNA-binding domain"/>
    <property type="match status" value="1"/>
</dbReference>
<dbReference type="InterPro" id="IPR050987">
    <property type="entry name" value="AtrR-like"/>
</dbReference>